<organism evidence="2 3">
    <name type="scientific">Nocardioides taihuensis</name>
    <dbReference type="NCBI Taxonomy" id="1835606"/>
    <lineage>
        <taxon>Bacteria</taxon>
        <taxon>Bacillati</taxon>
        <taxon>Actinomycetota</taxon>
        <taxon>Actinomycetes</taxon>
        <taxon>Propionibacteriales</taxon>
        <taxon>Nocardioidaceae</taxon>
        <taxon>Nocardioides</taxon>
    </lineage>
</organism>
<evidence type="ECO:0000313" key="2">
    <source>
        <dbReference type="EMBL" id="MFC5178465.1"/>
    </source>
</evidence>
<sequence length="104" mass="11141">MGSQKVAAVRTRVAQVVWLVCVVAAVFLAAGALCVALDFNSDNALVRFVLDGADFFDLGIFGRRGGIKEFTGSDAETKNALFNWGIAAVAWLVVGRIAERLIRP</sequence>
<comment type="caution">
    <text evidence="2">The sequence shown here is derived from an EMBL/GenBank/DDBJ whole genome shotgun (WGS) entry which is preliminary data.</text>
</comment>
<keyword evidence="1" id="KW-0472">Membrane</keyword>
<accession>A0ABW0BMJ0</accession>
<keyword evidence="1" id="KW-1133">Transmembrane helix</keyword>
<protein>
    <submittedName>
        <fullName evidence="2">Uncharacterized protein</fullName>
    </submittedName>
</protein>
<evidence type="ECO:0000256" key="1">
    <source>
        <dbReference type="SAM" id="Phobius"/>
    </source>
</evidence>
<keyword evidence="1" id="KW-0812">Transmembrane</keyword>
<dbReference type="RefSeq" id="WP_378592072.1">
    <property type="nucleotide sequence ID" value="NZ_JBHSKD010000024.1"/>
</dbReference>
<dbReference type="Proteomes" id="UP001596087">
    <property type="component" value="Unassembled WGS sequence"/>
</dbReference>
<dbReference type="EMBL" id="JBHSKD010000024">
    <property type="protein sequence ID" value="MFC5178465.1"/>
    <property type="molecule type" value="Genomic_DNA"/>
</dbReference>
<evidence type="ECO:0000313" key="3">
    <source>
        <dbReference type="Proteomes" id="UP001596087"/>
    </source>
</evidence>
<feature type="transmembrane region" description="Helical" evidence="1">
    <location>
        <begin position="81"/>
        <end position="98"/>
    </location>
</feature>
<reference evidence="3" key="1">
    <citation type="journal article" date="2019" name="Int. J. Syst. Evol. Microbiol.">
        <title>The Global Catalogue of Microorganisms (GCM) 10K type strain sequencing project: providing services to taxonomists for standard genome sequencing and annotation.</title>
        <authorList>
            <consortium name="The Broad Institute Genomics Platform"/>
            <consortium name="The Broad Institute Genome Sequencing Center for Infectious Disease"/>
            <person name="Wu L."/>
            <person name="Ma J."/>
        </authorList>
    </citation>
    <scope>NUCLEOTIDE SEQUENCE [LARGE SCALE GENOMIC DNA]</scope>
    <source>
        <strain evidence="3">DFY41</strain>
    </source>
</reference>
<feature type="transmembrane region" description="Helical" evidence="1">
    <location>
        <begin position="16"/>
        <end position="39"/>
    </location>
</feature>
<gene>
    <name evidence="2" type="ORF">ACFPGP_17435</name>
</gene>
<name>A0ABW0BMJ0_9ACTN</name>
<proteinExistence type="predicted"/>
<keyword evidence="3" id="KW-1185">Reference proteome</keyword>